<feature type="transmembrane region" description="Helical" evidence="1">
    <location>
        <begin position="232"/>
        <end position="250"/>
    </location>
</feature>
<dbReference type="Proteomes" id="UP000515789">
    <property type="component" value="Chromosome"/>
</dbReference>
<accession>A0A7G5MRT1</accession>
<dbReference type="GeneID" id="75055354"/>
<dbReference type="InterPro" id="IPR021737">
    <property type="entry name" value="Phage_phiKZ_Orf197"/>
</dbReference>
<sequence>MIKYVFASFLTIHILADFYFQTGKMAQRKRLYFRWTLYHVIIYAVTSMLWFYLFLPGLDWKYIAFFCISHALIDVLKFFIFKSNGKRINDFLLNKCVVFMIDQVLHLIVIVIITYFVGDGDIRSLYRVNIQEIFRVFQISESAVLIWTVKLLLIHKPTNILISSILDLYKPSGKSKPTGNDKNAGRFIGTLERVIMTIFISINQYSAVGLVLTAKSIARYDKISKEQDFAEYYLMGTLLSTICAVCISIAL</sequence>
<reference evidence="2 3" key="1">
    <citation type="submission" date="2019-04" db="EMBL/GenBank/DDBJ databases">
        <authorList>
            <person name="Schori C."/>
            <person name="Ahrens C."/>
        </authorList>
    </citation>
    <scope>NUCLEOTIDE SEQUENCE [LARGE SCALE GENOMIC DNA]</scope>
    <source>
        <strain evidence="2 3">DSM 2950</strain>
    </source>
</reference>
<dbReference type="EMBL" id="CP039126">
    <property type="protein sequence ID" value="QMW77324.1"/>
    <property type="molecule type" value="Genomic_DNA"/>
</dbReference>
<name>A0A7G5MRT1_9FIRM</name>
<dbReference type="RefSeq" id="WP_018598604.1">
    <property type="nucleotide sequence ID" value="NZ_AP031416.1"/>
</dbReference>
<gene>
    <name evidence="2" type="ORF">E5259_06810</name>
</gene>
<keyword evidence="1" id="KW-1133">Transmembrane helix</keyword>
<keyword evidence="1" id="KW-0472">Membrane</keyword>
<proteinExistence type="predicted"/>
<keyword evidence="1" id="KW-0812">Transmembrane</keyword>
<evidence type="ECO:0000313" key="3">
    <source>
        <dbReference type="Proteomes" id="UP000515789"/>
    </source>
</evidence>
<feature type="transmembrane region" description="Helical" evidence="1">
    <location>
        <begin position="194"/>
        <end position="212"/>
    </location>
</feature>
<dbReference type="Pfam" id="PF11750">
    <property type="entry name" value="DUF3307"/>
    <property type="match status" value="1"/>
</dbReference>
<feature type="transmembrane region" description="Helical" evidence="1">
    <location>
        <begin position="92"/>
        <end position="117"/>
    </location>
</feature>
<feature type="transmembrane region" description="Helical" evidence="1">
    <location>
        <begin position="35"/>
        <end position="54"/>
    </location>
</feature>
<feature type="transmembrane region" description="Helical" evidence="1">
    <location>
        <begin position="6"/>
        <end position="23"/>
    </location>
</feature>
<dbReference type="AlphaFoldDB" id="A0A7G5MRT1"/>
<evidence type="ECO:0000313" key="2">
    <source>
        <dbReference type="EMBL" id="QMW77324.1"/>
    </source>
</evidence>
<evidence type="ECO:0000256" key="1">
    <source>
        <dbReference type="SAM" id="Phobius"/>
    </source>
</evidence>
<protein>
    <submittedName>
        <fullName evidence="2">DUF3307 domain-containing protein</fullName>
    </submittedName>
</protein>
<organism evidence="2 3">
    <name type="scientific">Blautia producta</name>
    <dbReference type="NCBI Taxonomy" id="33035"/>
    <lineage>
        <taxon>Bacteria</taxon>
        <taxon>Bacillati</taxon>
        <taxon>Bacillota</taxon>
        <taxon>Clostridia</taxon>
        <taxon>Lachnospirales</taxon>
        <taxon>Lachnospiraceae</taxon>
        <taxon>Blautia</taxon>
    </lineage>
</organism>
<feature type="transmembrane region" description="Helical" evidence="1">
    <location>
        <begin position="60"/>
        <end position="80"/>
    </location>
</feature>